<dbReference type="PANTHER" id="PTHR13196:SF14">
    <property type="entry name" value="UDENN DOMAIN-CONTAINING PROTEIN"/>
    <property type="match status" value="1"/>
</dbReference>
<comment type="caution">
    <text evidence="3">The sequence shown here is derived from an EMBL/GenBank/DDBJ whole genome shotgun (WGS) entry which is preliminary data.</text>
</comment>
<dbReference type="Pfam" id="PF03456">
    <property type="entry name" value="uDENN"/>
    <property type="match status" value="1"/>
</dbReference>
<reference evidence="3" key="1">
    <citation type="journal article" date="2020" name="J Insects Food Feed">
        <title>The yellow mealworm (Tenebrio molitor) genome: a resource for the emerging insects as food and feed industry.</title>
        <authorList>
            <person name="Eriksson T."/>
            <person name="Andere A."/>
            <person name="Kelstrup H."/>
            <person name="Emery V."/>
            <person name="Picard C."/>
        </authorList>
    </citation>
    <scope>NUCLEOTIDE SEQUENCE</scope>
    <source>
        <strain evidence="3">Stoneville</strain>
        <tissue evidence="3">Whole head</tissue>
    </source>
</reference>
<dbReference type="GO" id="GO:0005829">
    <property type="term" value="C:cytosol"/>
    <property type="evidence" value="ECO:0007669"/>
    <property type="project" value="TreeGrafter"/>
</dbReference>
<gene>
    <name evidence="3" type="ORF">GEV33_005016</name>
</gene>
<evidence type="ECO:0000256" key="1">
    <source>
        <dbReference type="SAM" id="Coils"/>
    </source>
</evidence>
<organism evidence="3 4">
    <name type="scientific">Tenebrio molitor</name>
    <name type="common">Yellow mealworm beetle</name>
    <dbReference type="NCBI Taxonomy" id="7067"/>
    <lineage>
        <taxon>Eukaryota</taxon>
        <taxon>Metazoa</taxon>
        <taxon>Ecdysozoa</taxon>
        <taxon>Arthropoda</taxon>
        <taxon>Hexapoda</taxon>
        <taxon>Insecta</taxon>
        <taxon>Pterygota</taxon>
        <taxon>Neoptera</taxon>
        <taxon>Endopterygota</taxon>
        <taxon>Coleoptera</taxon>
        <taxon>Polyphaga</taxon>
        <taxon>Cucujiformia</taxon>
        <taxon>Tenebrionidae</taxon>
        <taxon>Tenebrio</taxon>
    </lineage>
</organism>
<feature type="domain" description="uDENN" evidence="2">
    <location>
        <begin position="187"/>
        <end position="263"/>
    </location>
</feature>
<dbReference type="SMART" id="SM00800">
    <property type="entry name" value="uDENN"/>
    <property type="match status" value="1"/>
</dbReference>
<dbReference type="AlphaFoldDB" id="A0A8J6LE38"/>
<protein>
    <recommendedName>
        <fullName evidence="2">uDENN domain-containing protein</fullName>
    </recommendedName>
</protein>
<dbReference type="InterPro" id="IPR040032">
    <property type="entry name" value="DENND1A/B/C"/>
</dbReference>
<dbReference type="GO" id="GO:0032456">
    <property type="term" value="P:endocytic recycling"/>
    <property type="evidence" value="ECO:0007669"/>
    <property type="project" value="TreeGrafter"/>
</dbReference>
<evidence type="ECO:0000313" key="4">
    <source>
        <dbReference type="Proteomes" id="UP000719412"/>
    </source>
</evidence>
<proteinExistence type="predicted"/>
<keyword evidence="1" id="KW-0175">Coiled coil</keyword>
<accession>A0A8J6LE38</accession>
<evidence type="ECO:0000313" key="3">
    <source>
        <dbReference type="EMBL" id="KAH0817775.1"/>
    </source>
</evidence>
<dbReference type="GO" id="GO:0006897">
    <property type="term" value="P:endocytosis"/>
    <property type="evidence" value="ECO:0007669"/>
    <property type="project" value="TreeGrafter"/>
</dbReference>
<name>A0A8J6LE38_TENMO</name>
<keyword evidence="4" id="KW-1185">Reference proteome</keyword>
<dbReference type="PANTHER" id="PTHR13196">
    <property type="entry name" value="DENN DOMAIN-CONTAINING"/>
    <property type="match status" value="1"/>
</dbReference>
<dbReference type="GO" id="GO:1901981">
    <property type="term" value="F:phosphatidylinositol phosphate binding"/>
    <property type="evidence" value="ECO:0007669"/>
    <property type="project" value="TreeGrafter"/>
</dbReference>
<feature type="coiled-coil region" evidence="1">
    <location>
        <begin position="56"/>
        <end position="90"/>
    </location>
</feature>
<evidence type="ECO:0000259" key="2">
    <source>
        <dbReference type="SMART" id="SM00800"/>
    </source>
</evidence>
<dbReference type="GO" id="GO:0005085">
    <property type="term" value="F:guanyl-nucleotide exchange factor activity"/>
    <property type="evidence" value="ECO:0007669"/>
    <property type="project" value="InterPro"/>
</dbReference>
<dbReference type="Proteomes" id="UP000719412">
    <property type="component" value="Unassembled WGS sequence"/>
</dbReference>
<dbReference type="InterPro" id="IPR005113">
    <property type="entry name" value="uDENN_dom"/>
</dbReference>
<dbReference type="FunFam" id="3.30.450.200:FF:000003">
    <property type="entry name" value="DENN domain containing 1A"/>
    <property type="match status" value="1"/>
</dbReference>
<reference evidence="3" key="2">
    <citation type="submission" date="2021-08" db="EMBL/GenBank/DDBJ databases">
        <authorList>
            <person name="Eriksson T."/>
        </authorList>
    </citation>
    <scope>NUCLEOTIDE SEQUENCE</scope>
    <source>
        <strain evidence="3">Stoneville</strain>
        <tissue evidence="3">Whole head</tissue>
    </source>
</reference>
<dbReference type="Gene3D" id="3.30.450.200">
    <property type="match status" value="1"/>
</dbReference>
<dbReference type="EMBL" id="JABDTM020018840">
    <property type="protein sequence ID" value="KAH0817775.1"/>
    <property type="molecule type" value="Genomic_DNA"/>
</dbReference>
<sequence>MEPWSEAQQERLELQRARVFEVNRHLAALTDSWERGGLPLHMNLAVHHYPQTQDLTDRLKQQNRLLTEEVSKKSERISALEREKASLIQRRGQDSPFNARITEDDGDVIGTHVEQNETATDEMEQVAEAPLRVIVRQHDKKLEVVHQGDYAEDRHHGFQDTVTISVHTDKTPRENIYLHVPLCSENVKHFFECFCEVVPATVDKEAWIIQQYPDKYKDEEVLKSVPKFAYPYKFENTVIQHYSFVLTDLESKWTFGFCRHDPRSETAIVVLSYLPWHQAFYKYVQNIQDDQEVDYTLSFHIRTMRFNFCRFRIVDKMFTRRAASGINMWIISVVFLASRSGTQRVDVINENFRRRKWPPLSLQKLL</sequence>